<dbReference type="EC" id="2.7.7.65" evidence="2"/>
<dbReference type="AlphaFoldDB" id="A0A4R6YY89"/>
<dbReference type="Pfam" id="PF07695">
    <property type="entry name" value="7TMR-DISM_7TM"/>
    <property type="match status" value="1"/>
</dbReference>
<dbReference type="GO" id="GO:0043709">
    <property type="term" value="P:cell adhesion involved in single-species biofilm formation"/>
    <property type="evidence" value="ECO:0007669"/>
    <property type="project" value="TreeGrafter"/>
</dbReference>
<keyword evidence="4" id="KW-1133">Transmembrane helix</keyword>
<evidence type="ECO:0000259" key="5">
    <source>
        <dbReference type="PROSITE" id="PS50887"/>
    </source>
</evidence>
<name>A0A4R6YY89_9GAMM</name>
<proteinExistence type="predicted"/>
<comment type="cofactor">
    <cofactor evidence="1">
        <name>Mg(2+)</name>
        <dbReference type="ChEBI" id="CHEBI:18420"/>
    </cofactor>
</comment>
<feature type="domain" description="GGDEF" evidence="5">
    <location>
        <begin position="505"/>
        <end position="640"/>
    </location>
</feature>
<dbReference type="Gene3D" id="2.60.40.2380">
    <property type="match status" value="1"/>
</dbReference>
<gene>
    <name evidence="6" type="ORF">DFR29_10674</name>
</gene>
<dbReference type="GO" id="GO:0052621">
    <property type="term" value="F:diguanylate cyclase activity"/>
    <property type="evidence" value="ECO:0007669"/>
    <property type="project" value="UniProtKB-EC"/>
</dbReference>
<evidence type="ECO:0000256" key="4">
    <source>
        <dbReference type="SAM" id="Phobius"/>
    </source>
</evidence>
<evidence type="ECO:0000256" key="1">
    <source>
        <dbReference type="ARBA" id="ARBA00001946"/>
    </source>
</evidence>
<comment type="catalytic activity">
    <reaction evidence="3">
        <text>2 GTP = 3',3'-c-di-GMP + 2 diphosphate</text>
        <dbReference type="Rhea" id="RHEA:24898"/>
        <dbReference type="ChEBI" id="CHEBI:33019"/>
        <dbReference type="ChEBI" id="CHEBI:37565"/>
        <dbReference type="ChEBI" id="CHEBI:58805"/>
        <dbReference type="EC" id="2.7.7.65"/>
    </reaction>
</comment>
<organism evidence="6 7">
    <name type="scientific">Tahibacter aquaticus</name>
    <dbReference type="NCBI Taxonomy" id="520092"/>
    <lineage>
        <taxon>Bacteria</taxon>
        <taxon>Pseudomonadati</taxon>
        <taxon>Pseudomonadota</taxon>
        <taxon>Gammaproteobacteria</taxon>
        <taxon>Lysobacterales</taxon>
        <taxon>Rhodanobacteraceae</taxon>
        <taxon>Tahibacter</taxon>
    </lineage>
</organism>
<dbReference type="Pfam" id="PF00990">
    <property type="entry name" value="GGDEF"/>
    <property type="match status" value="1"/>
</dbReference>
<dbReference type="InterPro" id="IPR011623">
    <property type="entry name" value="7TMR_DISM_rcpt_extracell_dom1"/>
</dbReference>
<protein>
    <recommendedName>
        <fullName evidence="2">diguanylate cyclase</fullName>
        <ecNumber evidence="2">2.7.7.65</ecNumber>
    </recommendedName>
</protein>
<dbReference type="Gene3D" id="3.30.70.270">
    <property type="match status" value="1"/>
</dbReference>
<comment type="caution">
    <text evidence="6">The sequence shown here is derived from an EMBL/GenBank/DDBJ whole genome shotgun (WGS) entry which is preliminary data.</text>
</comment>
<keyword evidence="4" id="KW-0812">Transmembrane</keyword>
<dbReference type="CDD" id="cd01949">
    <property type="entry name" value="GGDEF"/>
    <property type="match status" value="1"/>
</dbReference>
<dbReference type="SMART" id="SM00267">
    <property type="entry name" value="GGDEF"/>
    <property type="match status" value="1"/>
</dbReference>
<sequence>MPVNSVADRQIRRESCKFGVVCSECAESITGRRGVAQRSSWFCRLGLQAALLLASACALAAPVLDLSPGQSRATLGSVTTYAVDASGQADAAQMFGRADDAAFKPVPADNATFGFVDGAYWFHARVANAGSADMRWLLVLEYALLDQVDLYLRHADGRIEHFQSGDYHPFSQRAVSYRHPNFWLQMPPGQPLDLLLRVQSQSSMQVPLALYTPTAFIELARDAQLGMGIYYGILLALLFYNLILFVSLRDRSHFLYSLHVLGFGLVLFCLNGFAFEYFWPNSTWLANAAVPMSMALAMLAMHLFARDFLELPRRLPWGNRVLLGMIAFHALMLAASPWLDYRVAVLIGTGMVFPGVGAVIAVAIVVARRGFRPALLFLLAWAMLLAGTLVYALVSFGMLGKSFATEYGMQIGSAAEMIFLSFALAYRWAALRSENERIAREANEQLEQRVEARTSELSTALQQLSEAHVRLREHSARDGLTGVFNRRHFDQHFAPLLAQCRADARPFSLLIADLDHFKRVNDEHGHLTGDDCLRCIATSLQQCAGEHALVARFGGEEFVVLMPGTDELGARRSAEMLRQRVAAHRFALEGGRQLHLTVSIGVASAGSEAQIAAETLLRRADDALYEAKRGGRNRVVQGPVAA</sequence>
<dbReference type="InterPro" id="IPR043128">
    <property type="entry name" value="Rev_trsase/Diguanyl_cyclase"/>
</dbReference>
<dbReference type="NCBIfam" id="TIGR00254">
    <property type="entry name" value="GGDEF"/>
    <property type="match status" value="1"/>
</dbReference>
<dbReference type="PANTHER" id="PTHR45138:SF9">
    <property type="entry name" value="DIGUANYLATE CYCLASE DGCM-RELATED"/>
    <property type="match status" value="1"/>
</dbReference>
<evidence type="ECO:0000256" key="2">
    <source>
        <dbReference type="ARBA" id="ARBA00012528"/>
    </source>
</evidence>
<feature type="transmembrane region" description="Helical" evidence="4">
    <location>
        <begin position="255"/>
        <end position="278"/>
    </location>
</feature>
<evidence type="ECO:0000313" key="6">
    <source>
        <dbReference type="EMBL" id="TDR43932.1"/>
    </source>
</evidence>
<evidence type="ECO:0000313" key="7">
    <source>
        <dbReference type="Proteomes" id="UP000295293"/>
    </source>
</evidence>
<feature type="transmembrane region" description="Helical" evidence="4">
    <location>
        <begin position="229"/>
        <end position="248"/>
    </location>
</feature>
<accession>A0A4R6YY89</accession>
<dbReference type="EMBL" id="SNZH01000006">
    <property type="protein sequence ID" value="TDR43932.1"/>
    <property type="molecule type" value="Genomic_DNA"/>
</dbReference>
<reference evidence="6 7" key="1">
    <citation type="submission" date="2019-03" db="EMBL/GenBank/DDBJ databases">
        <title>Genomic Encyclopedia of Type Strains, Phase IV (KMG-IV): sequencing the most valuable type-strain genomes for metagenomic binning, comparative biology and taxonomic classification.</title>
        <authorList>
            <person name="Goeker M."/>
        </authorList>
    </citation>
    <scope>NUCLEOTIDE SEQUENCE [LARGE SCALE GENOMIC DNA]</scope>
    <source>
        <strain evidence="6 7">DSM 21667</strain>
    </source>
</reference>
<dbReference type="SUPFAM" id="SSF55073">
    <property type="entry name" value="Nucleotide cyclase"/>
    <property type="match status" value="1"/>
</dbReference>
<evidence type="ECO:0000256" key="3">
    <source>
        <dbReference type="ARBA" id="ARBA00034247"/>
    </source>
</evidence>
<dbReference type="GO" id="GO:1902201">
    <property type="term" value="P:negative regulation of bacterial-type flagellum-dependent cell motility"/>
    <property type="evidence" value="ECO:0007669"/>
    <property type="project" value="TreeGrafter"/>
</dbReference>
<dbReference type="InterPro" id="IPR000160">
    <property type="entry name" value="GGDEF_dom"/>
</dbReference>
<dbReference type="InterPro" id="IPR050469">
    <property type="entry name" value="Diguanylate_Cyclase"/>
</dbReference>
<feature type="transmembrane region" description="Helical" evidence="4">
    <location>
        <begin position="411"/>
        <end position="430"/>
    </location>
</feature>
<keyword evidence="4" id="KW-0472">Membrane</keyword>
<dbReference type="FunFam" id="3.30.70.270:FF:000001">
    <property type="entry name" value="Diguanylate cyclase domain protein"/>
    <property type="match status" value="1"/>
</dbReference>
<dbReference type="OrthoDB" id="9803824at2"/>
<keyword evidence="7" id="KW-1185">Reference proteome</keyword>
<feature type="transmembrane region" description="Helical" evidence="4">
    <location>
        <begin position="345"/>
        <end position="367"/>
    </location>
</feature>
<feature type="transmembrane region" description="Helical" evidence="4">
    <location>
        <begin position="284"/>
        <end position="305"/>
    </location>
</feature>
<dbReference type="PROSITE" id="PS50887">
    <property type="entry name" value="GGDEF"/>
    <property type="match status" value="1"/>
</dbReference>
<feature type="transmembrane region" description="Helical" evidence="4">
    <location>
        <begin position="374"/>
        <end position="399"/>
    </location>
</feature>
<dbReference type="GO" id="GO:0005886">
    <property type="term" value="C:plasma membrane"/>
    <property type="evidence" value="ECO:0007669"/>
    <property type="project" value="TreeGrafter"/>
</dbReference>
<feature type="transmembrane region" description="Helical" evidence="4">
    <location>
        <begin position="317"/>
        <end position="339"/>
    </location>
</feature>
<dbReference type="Pfam" id="PF07696">
    <property type="entry name" value="7TMR-DISMED2"/>
    <property type="match status" value="1"/>
</dbReference>
<dbReference type="PANTHER" id="PTHR45138">
    <property type="entry name" value="REGULATORY COMPONENTS OF SENSORY TRANSDUCTION SYSTEM"/>
    <property type="match status" value="1"/>
</dbReference>
<dbReference type="InterPro" id="IPR029787">
    <property type="entry name" value="Nucleotide_cyclase"/>
</dbReference>
<dbReference type="InterPro" id="IPR011622">
    <property type="entry name" value="7TMR_DISM_rcpt_extracell_dom2"/>
</dbReference>
<dbReference type="Proteomes" id="UP000295293">
    <property type="component" value="Unassembled WGS sequence"/>
</dbReference>